<gene>
    <name evidence="2" type="ORF">MNB_SV-13-1335</name>
</gene>
<feature type="transmembrane region" description="Helical" evidence="1">
    <location>
        <begin position="53"/>
        <end position="74"/>
    </location>
</feature>
<evidence type="ECO:0000256" key="1">
    <source>
        <dbReference type="SAM" id="Phobius"/>
    </source>
</evidence>
<keyword evidence="1" id="KW-0812">Transmembrane</keyword>
<dbReference type="AlphaFoldDB" id="A0A1W1CQS8"/>
<keyword evidence="1" id="KW-0472">Membrane</keyword>
<evidence type="ECO:0000313" key="2">
    <source>
        <dbReference type="EMBL" id="SFV68031.1"/>
    </source>
</evidence>
<organism evidence="2">
    <name type="scientific">hydrothermal vent metagenome</name>
    <dbReference type="NCBI Taxonomy" id="652676"/>
    <lineage>
        <taxon>unclassified sequences</taxon>
        <taxon>metagenomes</taxon>
        <taxon>ecological metagenomes</taxon>
    </lineage>
</organism>
<protein>
    <submittedName>
        <fullName evidence="2">Uncharacterized protein</fullName>
    </submittedName>
</protein>
<name>A0A1W1CQS8_9ZZZZ</name>
<proteinExistence type="predicted"/>
<sequence>MTKLQKTVATLAPVALGIATMGTQYVIDSNSLKGVSQAASDMASSLVQNLAKIFPVLVPVLVVACIIGLVIGIIRRR</sequence>
<dbReference type="EMBL" id="FPHM01000118">
    <property type="protein sequence ID" value="SFV68031.1"/>
    <property type="molecule type" value="Genomic_DNA"/>
</dbReference>
<keyword evidence="1" id="KW-1133">Transmembrane helix</keyword>
<reference evidence="2" key="1">
    <citation type="submission" date="2016-10" db="EMBL/GenBank/DDBJ databases">
        <authorList>
            <person name="de Groot N.N."/>
        </authorList>
    </citation>
    <scope>NUCLEOTIDE SEQUENCE</scope>
</reference>
<accession>A0A1W1CQS8</accession>